<evidence type="ECO:0000313" key="2">
    <source>
        <dbReference type="Proteomes" id="UP000502894"/>
    </source>
</evidence>
<keyword evidence="2" id="KW-1185">Reference proteome</keyword>
<reference evidence="1" key="1">
    <citation type="journal article" date="2020" name="Microbiol. Resour. Announc.">
        <title>Complete Genome Sequence of Novel Psychrotolerant Legionella Strain TUM19329, Isolated from Antarctic Lake Sediment.</title>
        <authorList>
            <person name="Shimada S."/>
            <person name="Nakai R."/>
            <person name="Aoki K."/>
            <person name="Shimoeda N."/>
            <person name="Ohno G."/>
            <person name="Miyazaki Y."/>
            <person name="Kudoh S."/>
            <person name="Imura S."/>
            <person name="Watanabe K."/>
            <person name="Ishii Y."/>
            <person name="Tateda K."/>
        </authorList>
    </citation>
    <scope>NUCLEOTIDE SEQUENCE [LARGE SCALE GENOMIC DNA]</scope>
    <source>
        <strain evidence="1">TUM19329</strain>
    </source>
</reference>
<accession>A0A6F8T487</accession>
<dbReference type="KEGG" id="lant:TUM19329_15790"/>
<dbReference type="Proteomes" id="UP000502894">
    <property type="component" value="Chromosome"/>
</dbReference>
<dbReference type="AlphaFoldDB" id="A0A6F8T487"/>
<sequence length="120" mass="14601">MIFNLSLLIKHCDYQIEDEVRLLLFDRNDGEYQFHKERLGYRTGKDSKYYIDQDIEIKRVKTDRTMQYLVSGQFQHNDIKEIWFGNKLDDTTISKFKEHLSNQGYDIKKIKFEQFVSSYR</sequence>
<evidence type="ECO:0000313" key="1">
    <source>
        <dbReference type="EMBL" id="BCA95218.1"/>
    </source>
</evidence>
<proteinExistence type="predicted"/>
<gene>
    <name evidence="1" type="ORF">TUM19329_15790</name>
</gene>
<name>A0A6F8T487_9GAMM</name>
<dbReference type="EMBL" id="AP022839">
    <property type="protein sequence ID" value="BCA95218.1"/>
    <property type="molecule type" value="Genomic_DNA"/>
</dbReference>
<protein>
    <submittedName>
        <fullName evidence="1">Uncharacterized protein</fullName>
    </submittedName>
</protein>
<organism evidence="1 2">
    <name type="scientific">Legionella antarctica</name>
    <dbReference type="NCBI Taxonomy" id="2708020"/>
    <lineage>
        <taxon>Bacteria</taxon>
        <taxon>Pseudomonadati</taxon>
        <taxon>Pseudomonadota</taxon>
        <taxon>Gammaproteobacteria</taxon>
        <taxon>Legionellales</taxon>
        <taxon>Legionellaceae</taxon>
        <taxon>Legionella</taxon>
    </lineage>
</organism>
<dbReference type="RefSeq" id="WP_173236868.1">
    <property type="nucleotide sequence ID" value="NZ_AP022839.1"/>
</dbReference>